<evidence type="ECO:0000313" key="2">
    <source>
        <dbReference type="EMBL" id="KAF7674825.1"/>
    </source>
</evidence>
<keyword evidence="3" id="KW-1185">Reference proteome</keyword>
<gene>
    <name evidence="2" type="ORF">GT037_007585</name>
</gene>
<dbReference type="AlphaFoldDB" id="A0A8H7B3V4"/>
<dbReference type="EMBL" id="JAAABM010000010">
    <property type="protein sequence ID" value="KAF7674825.1"/>
    <property type="molecule type" value="Genomic_DNA"/>
</dbReference>
<dbReference type="RefSeq" id="XP_038785120.1">
    <property type="nucleotide sequence ID" value="XM_038932632.1"/>
</dbReference>
<dbReference type="Proteomes" id="UP000596902">
    <property type="component" value="Unassembled WGS sequence"/>
</dbReference>
<feature type="region of interest" description="Disordered" evidence="1">
    <location>
        <begin position="47"/>
        <end position="80"/>
    </location>
</feature>
<protein>
    <submittedName>
        <fullName evidence="2">Uncharacterized protein</fullName>
    </submittedName>
</protein>
<dbReference type="GeneID" id="62205810"/>
<organism evidence="2 3">
    <name type="scientific">Alternaria burnsii</name>
    <dbReference type="NCBI Taxonomy" id="1187904"/>
    <lineage>
        <taxon>Eukaryota</taxon>
        <taxon>Fungi</taxon>
        <taxon>Dikarya</taxon>
        <taxon>Ascomycota</taxon>
        <taxon>Pezizomycotina</taxon>
        <taxon>Dothideomycetes</taxon>
        <taxon>Pleosporomycetidae</taxon>
        <taxon>Pleosporales</taxon>
        <taxon>Pleosporineae</taxon>
        <taxon>Pleosporaceae</taxon>
        <taxon>Alternaria</taxon>
        <taxon>Alternaria sect. Alternaria</taxon>
    </lineage>
</organism>
<reference evidence="2" key="1">
    <citation type="submission" date="2020-01" db="EMBL/GenBank/DDBJ databases">
        <authorList>
            <person name="Feng Z.H.Z."/>
        </authorList>
    </citation>
    <scope>NUCLEOTIDE SEQUENCE</scope>
    <source>
        <strain evidence="2">CBS107.38</strain>
    </source>
</reference>
<evidence type="ECO:0000256" key="1">
    <source>
        <dbReference type="SAM" id="MobiDB-lite"/>
    </source>
</evidence>
<proteinExistence type="predicted"/>
<reference evidence="2" key="2">
    <citation type="submission" date="2020-08" db="EMBL/GenBank/DDBJ databases">
        <title>Draft Genome Sequence of Cumin Blight Pathogen Alternaria burnsii.</title>
        <authorList>
            <person name="Feng Z."/>
        </authorList>
    </citation>
    <scope>NUCLEOTIDE SEQUENCE</scope>
    <source>
        <strain evidence="2">CBS107.38</strain>
    </source>
</reference>
<comment type="caution">
    <text evidence="2">The sequence shown here is derived from an EMBL/GenBank/DDBJ whole genome shotgun (WGS) entry which is preliminary data.</text>
</comment>
<evidence type="ECO:0000313" key="3">
    <source>
        <dbReference type="Proteomes" id="UP000596902"/>
    </source>
</evidence>
<feature type="non-terminal residue" evidence="2">
    <location>
        <position position="1"/>
    </location>
</feature>
<accession>A0A8H7B3V4</accession>
<sequence length="80" mass="9340">QLTPNRSHFVALSTYSPRSSRAFRLPTSSTIQSAHRRLSTRHLIFAEPKPTRRGHNDSEQPRLIAHEQSQGHKWSRKVWQ</sequence>
<name>A0A8H7B3V4_9PLEO</name>